<protein>
    <recommendedName>
        <fullName evidence="8">Protein kinase domain-containing protein</fullName>
    </recommendedName>
</protein>
<evidence type="ECO:0000256" key="2">
    <source>
        <dbReference type="ARBA" id="ARBA00022741"/>
    </source>
</evidence>
<dbReference type="AlphaFoldDB" id="A0A4Y6PVV7"/>
<evidence type="ECO:0000256" key="6">
    <source>
        <dbReference type="SAM" id="Coils"/>
    </source>
</evidence>
<keyword evidence="7" id="KW-1133">Transmembrane helix</keyword>
<keyword evidence="1" id="KW-0808">Transferase</keyword>
<evidence type="ECO:0000259" key="8">
    <source>
        <dbReference type="PROSITE" id="PS50011"/>
    </source>
</evidence>
<feature type="transmembrane region" description="Helical" evidence="7">
    <location>
        <begin position="550"/>
        <end position="571"/>
    </location>
</feature>
<dbReference type="Pfam" id="PF00069">
    <property type="entry name" value="Pkinase"/>
    <property type="match status" value="1"/>
</dbReference>
<keyword evidence="7" id="KW-0472">Membrane</keyword>
<dbReference type="Gene3D" id="1.10.510.10">
    <property type="entry name" value="Transferase(Phosphotransferase) domain 1"/>
    <property type="match status" value="1"/>
</dbReference>
<evidence type="ECO:0000313" key="9">
    <source>
        <dbReference type="EMBL" id="QDG52484.1"/>
    </source>
</evidence>
<keyword evidence="7" id="KW-0812">Transmembrane</keyword>
<evidence type="ECO:0000256" key="3">
    <source>
        <dbReference type="ARBA" id="ARBA00022777"/>
    </source>
</evidence>
<dbReference type="InterPro" id="IPR000719">
    <property type="entry name" value="Prot_kinase_dom"/>
</dbReference>
<dbReference type="PROSITE" id="PS50011">
    <property type="entry name" value="PROTEIN_KINASE_DOM"/>
    <property type="match status" value="1"/>
</dbReference>
<feature type="transmembrane region" description="Helical" evidence="7">
    <location>
        <begin position="601"/>
        <end position="618"/>
    </location>
</feature>
<feature type="binding site" evidence="5">
    <location>
        <position position="113"/>
    </location>
    <ligand>
        <name>ATP</name>
        <dbReference type="ChEBI" id="CHEBI:30616"/>
    </ligand>
</feature>
<dbReference type="InterPro" id="IPR008271">
    <property type="entry name" value="Ser/Thr_kinase_AS"/>
</dbReference>
<name>A0A4Y6PVV7_PERCE</name>
<evidence type="ECO:0000256" key="5">
    <source>
        <dbReference type="PROSITE-ProRule" id="PRU10141"/>
    </source>
</evidence>
<dbReference type="Proteomes" id="UP000315995">
    <property type="component" value="Chromosome"/>
</dbReference>
<dbReference type="GO" id="GO:0004674">
    <property type="term" value="F:protein serine/threonine kinase activity"/>
    <property type="evidence" value="ECO:0007669"/>
    <property type="project" value="TreeGrafter"/>
</dbReference>
<dbReference type="SMART" id="SM00220">
    <property type="entry name" value="S_TKc"/>
    <property type="match status" value="1"/>
</dbReference>
<dbReference type="PROSITE" id="PS00108">
    <property type="entry name" value="PROTEIN_KINASE_ST"/>
    <property type="match status" value="1"/>
</dbReference>
<feature type="domain" description="Protein kinase" evidence="8">
    <location>
        <begin position="84"/>
        <end position="351"/>
    </location>
</feature>
<keyword evidence="10" id="KW-1185">Reference proteome</keyword>
<dbReference type="PANTHER" id="PTHR43289:SF6">
    <property type="entry name" value="SERINE_THREONINE-PROTEIN KINASE NEKL-3"/>
    <property type="match status" value="1"/>
</dbReference>
<dbReference type="OrthoDB" id="279610at2"/>
<dbReference type="InterPro" id="IPR017441">
    <property type="entry name" value="Protein_kinase_ATP_BS"/>
</dbReference>
<feature type="coiled-coil region" evidence="6">
    <location>
        <begin position="360"/>
        <end position="387"/>
    </location>
</feature>
<evidence type="ECO:0000256" key="7">
    <source>
        <dbReference type="SAM" id="Phobius"/>
    </source>
</evidence>
<keyword evidence="2 5" id="KW-0547">Nucleotide-binding</keyword>
<dbReference type="EMBL" id="CP041186">
    <property type="protein sequence ID" value="QDG52484.1"/>
    <property type="molecule type" value="Genomic_DNA"/>
</dbReference>
<reference evidence="9 10" key="1">
    <citation type="submission" date="2019-06" db="EMBL/GenBank/DDBJ databases">
        <title>Persicimonas caeni gen. nov., sp. nov., a predatory bacterium isolated from solar saltern.</title>
        <authorList>
            <person name="Wang S."/>
        </authorList>
    </citation>
    <scope>NUCLEOTIDE SEQUENCE [LARGE SCALE GENOMIC DNA]</scope>
    <source>
        <strain evidence="9 10">YN101</strain>
    </source>
</reference>
<keyword evidence="6" id="KW-0175">Coiled coil</keyword>
<dbReference type="SUPFAM" id="SSF56112">
    <property type="entry name" value="Protein kinase-like (PK-like)"/>
    <property type="match status" value="1"/>
</dbReference>
<evidence type="ECO:0000313" key="10">
    <source>
        <dbReference type="Proteomes" id="UP000315995"/>
    </source>
</evidence>
<keyword evidence="3" id="KW-0418">Kinase</keyword>
<dbReference type="PROSITE" id="PS00107">
    <property type="entry name" value="PROTEIN_KINASE_ATP"/>
    <property type="match status" value="1"/>
</dbReference>
<dbReference type="GO" id="GO:0005524">
    <property type="term" value="F:ATP binding"/>
    <property type="evidence" value="ECO:0007669"/>
    <property type="project" value="UniProtKB-UniRule"/>
</dbReference>
<dbReference type="Gene3D" id="3.30.200.20">
    <property type="entry name" value="Phosphorylase Kinase, domain 1"/>
    <property type="match status" value="1"/>
</dbReference>
<feature type="transmembrane region" description="Helical" evidence="7">
    <location>
        <begin position="486"/>
        <end position="503"/>
    </location>
</feature>
<keyword evidence="4 5" id="KW-0067">ATP-binding</keyword>
<feature type="transmembrane region" description="Helical" evidence="7">
    <location>
        <begin position="523"/>
        <end position="538"/>
    </location>
</feature>
<accession>A0A5B8YBY4</accession>
<evidence type="ECO:0000256" key="1">
    <source>
        <dbReference type="ARBA" id="ARBA00022679"/>
    </source>
</evidence>
<feature type="transmembrane region" description="Helical" evidence="7">
    <location>
        <begin position="624"/>
        <end position="642"/>
    </location>
</feature>
<feature type="transmembrane region" description="Helical" evidence="7">
    <location>
        <begin position="577"/>
        <end position="596"/>
    </location>
</feature>
<dbReference type="CDD" id="cd14014">
    <property type="entry name" value="STKc_PknB_like"/>
    <property type="match status" value="1"/>
</dbReference>
<dbReference type="PANTHER" id="PTHR43289">
    <property type="entry name" value="MITOGEN-ACTIVATED PROTEIN KINASE KINASE KINASE 20-RELATED"/>
    <property type="match status" value="1"/>
</dbReference>
<proteinExistence type="predicted"/>
<dbReference type="InterPro" id="IPR011009">
    <property type="entry name" value="Kinase-like_dom_sf"/>
</dbReference>
<organism evidence="9 10">
    <name type="scientific">Persicimonas caeni</name>
    <dbReference type="NCBI Taxonomy" id="2292766"/>
    <lineage>
        <taxon>Bacteria</taxon>
        <taxon>Deltaproteobacteria</taxon>
        <taxon>Bradymonadales</taxon>
        <taxon>Bradymonadaceae</taxon>
        <taxon>Persicimonas</taxon>
    </lineage>
</organism>
<gene>
    <name evidence="9" type="ORF">FIV42_17590</name>
</gene>
<accession>A0A4Y6PVV7</accession>
<evidence type="ECO:0000256" key="4">
    <source>
        <dbReference type="ARBA" id="ARBA00022840"/>
    </source>
</evidence>
<dbReference type="RefSeq" id="WP_141198954.1">
    <property type="nucleotide sequence ID" value="NZ_CP041186.1"/>
</dbReference>
<sequence>MLLTWRPAELLSPTYQPMREYRDLESFHNYLDTLTLDARTLLSDGGETIVSDGDTVRVASRQRLHTLPEMRLDTDEPLAAPPDLRMLGTLGEGGMGVVHLANQVPLDREVAVKTSRAGADEDAARLLLQEAYVTGYLEHPNILPIYTVGKNRDGAPLIVMKRVEGTSWTSMLAELDDERRLDALGEHIEILLQVCSAVRFAHSRGILHRDIKPENVMIGHFDEVYLLDWGIALAVDEDKQLLPQLAEASGVAGTPQYMAPEMTFDSPEGLDERADVYLLGATLHHVLTGEPRHGGNRLLEVMYNAYTSQPYEYGEHIPTELAEIANRACRAKREERYESVEAFRDALHDFLKHRDSIDLAQSADEKREELERLLEADEADLAAIHDTYGECRFGFYQALRLWPENALASEGLQRCLEAMTEHYLSQANVEAARACLAELPEPNPRLEARAAELAERSEEDRRDLARLKRLESALDLRTATTSRSRLAIVFGVVWTATSLYAAIRIDQGHFSYAEQLENHMISGFRNLVLVVVGVSLFRKRIFRNAVNRRVIYLLVALFGALAFTRWAVWYVDGNLQVARTSDYMMAAFAIVGAGLLSDMRLCWVALGFASAAVVGMLVPELQVYASTAANAITFGSIAWLWSPSQMDKKTDKRRTG</sequence>